<sequence length="125" mass="13689">MKFIAVALFAVIGLTAALPAVDPKDAEATIVDGSEKVAEYFNPEGYDYKFKTSNTIEKQEKAELDKGLVTGEYSYVNPEDNQTIHVTYTAGAGIGFFPRSSDIPQAIIDSIELNLKNPPEEKETK</sequence>
<accession>A0A9N9RVE7</accession>
<feature type="chain" id="PRO_5040319470" evidence="2">
    <location>
        <begin position="18"/>
        <end position="125"/>
    </location>
</feature>
<keyword evidence="1" id="KW-0193">Cuticle</keyword>
<name>A0A9N9RVE7_9DIPT</name>
<feature type="signal peptide" evidence="2">
    <location>
        <begin position="1"/>
        <end position="17"/>
    </location>
</feature>
<dbReference type="InterPro" id="IPR000618">
    <property type="entry name" value="Insect_cuticle"/>
</dbReference>
<dbReference type="AlphaFoldDB" id="A0A9N9RVE7"/>
<reference evidence="3" key="1">
    <citation type="submission" date="2022-01" db="EMBL/GenBank/DDBJ databases">
        <authorList>
            <person name="King R."/>
        </authorList>
    </citation>
    <scope>NUCLEOTIDE SEQUENCE</scope>
</reference>
<dbReference type="PROSITE" id="PS51155">
    <property type="entry name" value="CHIT_BIND_RR_2"/>
    <property type="match status" value="1"/>
</dbReference>
<evidence type="ECO:0000256" key="2">
    <source>
        <dbReference type="SAM" id="SignalP"/>
    </source>
</evidence>
<proteinExistence type="predicted"/>
<keyword evidence="2" id="KW-0732">Signal</keyword>
<dbReference type="OrthoDB" id="8123782at2759"/>
<keyword evidence="4" id="KW-1185">Reference proteome</keyword>
<dbReference type="EMBL" id="OU895878">
    <property type="protein sequence ID" value="CAG9804110.1"/>
    <property type="molecule type" value="Genomic_DNA"/>
</dbReference>
<evidence type="ECO:0000256" key="1">
    <source>
        <dbReference type="PROSITE-ProRule" id="PRU00497"/>
    </source>
</evidence>
<reference evidence="3" key="2">
    <citation type="submission" date="2022-10" db="EMBL/GenBank/DDBJ databases">
        <authorList>
            <consortium name="ENA_rothamsted_submissions"/>
            <consortium name="culmorum"/>
            <person name="King R."/>
        </authorList>
    </citation>
    <scope>NUCLEOTIDE SEQUENCE</scope>
</reference>
<dbReference type="Pfam" id="PF00379">
    <property type="entry name" value="Chitin_bind_4"/>
    <property type="match status" value="1"/>
</dbReference>
<organism evidence="3 4">
    <name type="scientific">Chironomus riparius</name>
    <dbReference type="NCBI Taxonomy" id="315576"/>
    <lineage>
        <taxon>Eukaryota</taxon>
        <taxon>Metazoa</taxon>
        <taxon>Ecdysozoa</taxon>
        <taxon>Arthropoda</taxon>
        <taxon>Hexapoda</taxon>
        <taxon>Insecta</taxon>
        <taxon>Pterygota</taxon>
        <taxon>Neoptera</taxon>
        <taxon>Endopterygota</taxon>
        <taxon>Diptera</taxon>
        <taxon>Nematocera</taxon>
        <taxon>Chironomoidea</taxon>
        <taxon>Chironomidae</taxon>
        <taxon>Chironominae</taxon>
        <taxon>Chironomus</taxon>
    </lineage>
</organism>
<dbReference type="GO" id="GO:0042302">
    <property type="term" value="F:structural constituent of cuticle"/>
    <property type="evidence" value="ECO:0007669"/>
    <property type="project" value="UniProtKB-UniRule"/>
</dbReference>
<gene>
    <name evidence="3" type="ORF">CHIRRI_LOCUS7003</name>
</gene>
<evidence type="ECO:0000313" key="3">
    <source>
        <dbReference type="EMBL" id="CAG9804110.1"/>
    </source>
</evidence>
<evidence type="ECO:0000313" key="4">
    <source>
        <dbReference type="Proteomes" id="UP001153620"/>
    </source>
</evidence>
<dbReference type="Proteomes" id="UP001153620">
    <property type="component" value="Chromosome 2"/>
</dbReference>
<protein>
    <submittedName>
        <fullName evidence="3">Uncharacterized protein</fullName>
    </submittedName>
</protein>